<evidence type="ECO:0000313" key="1">
    <source>
        <dbReference type="EMBL" id="TGY91245.1"/>
    </source>
</evidence>
<proteinExistence type="predicted"/>
<dbReference type="EMBL" id="SRYA01000064">
    <property type="protein sequence ID" value="TGY91245.1"/>
    <property type="molecule type" value="Genomic_DNA"/>
</dbReference>
<keyword evidence="2" id="KW-1185">Reference proteome</keyword>
<dbReference type="Proteomes" id="UP000304953">
    <property type="component" value="Unassembled WGS sequence"/>
</dbReference>
<comment type="caution">
    <text evidence="1">The sequence shown here is derived from an EMBL/GenBank/DDBJ whole genome shotgun (WGS) entry which is preliminary data.</text>
</comment>
<organism evidence="1 2">
    <name type="scientific">Petralouisia muris</name>
    <dbReference type="NCBI Taxonomy" id="3032872"/>
    <lineage>
        <taxon>Bacteria</taxon>
        <taxon>Bacillati</taxon>
        <taxon>Bacillota</taxon>
        <taxon>Clostridia</taxon>
        <taxon>Lachnospirales</taxon>
        <taxon>Lachnospiraceae</taxon>
        <taxon>Petralouisia</taxon>
    </lineage>
</organism>
<protein>
    <submittedName>
        <fullName evidence="1">AraC family transcriptional regulator</fullName>
    </submittedName>
</protein>
<reference evidence="1" key="1">
    <citation type="submission" date="2019-04" db="EMBL/GenBank/DDBJ databases">
        <title>Microbes associate with the intestines of laboratory mice.</title>
        <authorList>
            <person name="Navarre W."/>
            <person name="Wong E."/>
            <person name="Huang K."/>
            <person name="Tropini C."/>
            <person name="Ng K."/>
            <person name="Yu B."/>
        </authorList>
    </citation>
    <scope>NUCLEOTIDE SEQUENCE</scope>
    <source>
        <strain evidence="1">NM01_1-7b</strain>
    </source>
</reference>
<name>A0AC61RQD3_9FIRM</name>
<gene>
    <name evidence="1" type="ORF">E5329_22035</name>
</gene>
<accession>A0AC61RQD3</accession>
<sequence length="397" mass="45884">MDLELFRKLLHNLLNAEVIIHDNDIRTLAAFEDACCFQKALQPMFTVNSLSYLLGSMNDTTFYEIVDKLDVCLFFFQFKKKIFLIGPYVRAEYSDEKMQNILIENKMPASYATSIKLYYTAMPLLSTYQIQRTVTACMVSFDPLLQEYTYRRLLGFQEEPKEPKTYRQDSIDYSAVYHRYHVENRLLKLIEKGEVESIIQAYDEMQNGSSSLVDLFRSPVYQSPISILRALARKAAEQSGLSIITIDQITQKSVQRLSGIDDINKQGQYCYEMLIELTTAVRDHLINTSGYSPAIVKVVEYLSLNYTQNINMDILCQISDYSSSHLTKIFKHETGRTITQYIADLRCRQAAEMLRETNLPVQEISSYVGYTDNNYFVKVFKKVMGNTPSEYRASTVF</sequence>
<evidence type="ECO:0000313" key="2">
    <source>
        <dbReference type="Proteomes" id="UP000304953"/>
    </source>
</evidence>